<dbReference type="AlphaFoldDB" id="A0A6G2BPP7"/>
<reference evidence="2" key="1">
    <citation type="journal article" date="2019" name="PLoS ONE">
        <title>Whole genome sequencing snapshot of multi-drug resistant Klebsiella pneumoniae strains from hospitals and receiving wastewater treatment plants in Southern Romania.</title>
        <authorList>
            <person name="Paraschiv S."/>
            <person name="Surleac M."/>
            <person name="Czobor Barbu I."/>
            <person name="Popa L.I."/>
            <person name="Gheorghe I."/>
            <person name="Otelea D."/>
            <person name="Chifiriuc M.C."/>
        </authorList>
    </citation>
    <scope>NUCLEOTIDE SEQUENCE</scope>
    <source>
        <strain evidence="2">RADAR41</strain>
    </source>
</reference>
<dbReference type="RefSeq" id="WP_032419189.1">
    <property type="nucleotide sequence ID" value="NZ_CABFWS010000001.1"/>
</dbReference>
<dbReference type="EMBL" id="WMIM01000004">
    <property type="protein sequence ID" value="MTF90152.1"/>
    <property type="molecule type" value="Genomic_DNA"/>
</dbReference>
<gene>
    <name evidence="2" type="ORF">GJD85_08045</name>
</gene>
<proteinExistence type="predicted"/>
<protein>
    <submittedName>
        <fullName evidence="2">Uncharacterized protein</fullName>
    </submittedName>
</protein>
<sequence length="109" mass="12780">MDELYTMPLLLFFYIYVYDTVIDPDSAQVDQMRHCEIMQALWLSTGNIRKEDMHKFSTKEFDSLGLLSNKTRAEQAEERIEKEKQIAEEQAKQQRASMLAWMGVKPDGK</sequence>
<comment type="caution">
    <text evidence="2">The sequence shown here is derived from an EMBL/GenBank/DDBJ whole genome shotgun (WGS) entry which is preliminary data.</text>
</comment>
<accession>A0A6G2BPP7</accession>
<keyword evidence="1" id="KW-0175">Coiled coil</keyword>
<name>A0A6G2BPP7_KLEPN</name>
<organism evidence="2">
    <name type="scientific">Klebsiella pneumoniae</name>
    <dbReference type="NCBI Taxonomy" id="573"/>
    <lineage>
        <taxon>Bacteria</taxon>
        <taxon>Pseudomonadati</taxon>
        <taxon>Pseudomonadota</taxon>
        <taxon>Gammaproteobacteria</taxon>
        <taxon>Enterobacterales</taxon>
        <taxon>Enterobacteriaceae</taxon>
        <taxon>Klebsiella/Raoultella group</taxon>
        <taxon>Klebsiella</taxon>
        <taxon>Klebsiella pneumoniae complex</taxon>
    </lineage>
</organism>
<evidence type="ECO:0000313" key="2">
    <source>
        <dbReference type="EMBL" id="MTF90152.1"/>
    </source>
</evidence>
<feature type="coiled-coil region" evidence="1">
    <location>
        <begin position="66"/>
        <end position="97"/>
    </location>
</feature>
<evidence type="ECO:0000256" key="1">
    <source>
        <dbReference type="SAM" id="Coils"/>
    </source>
</evidence>